<name>A0A1H6XKZ5_9BACT</name>
<dbReference type="Pfam" id="PF00932">
    <property type="entry name" value="LTD"/>
    <property type="match status" value="1"/>
</dbReference>
<dbReference type="NCBIfam" id="TIGR04183">
    <property type="entry name" value="Por_Secre_tail"/>
    <property type="match status" value="1"/>
</dbReference>
<gene>
    <name evidence="3" type="ORF">SAMN04487995_4046</name>
</gene>
<dbReference type="InterPro" id="IPR014867">
    <property type="entry name" value="Spore_coat_CotH_CotH2/3/7"/>
</dbReference>
<sequence length="1003" mass="112476">MGKFLALAVSFFLLSVFPNLVKAQEVLFINEVLASNKNGATDNTGSKEDWIEIYNPNNYQIDLGGYYLSDKPLEPTLFQIPTGATSPKIPAKGYIIFWASNKIERGIMHTNFGLSASGETLRLSSPQQQQIDVITFGAQTDDVSYGRKPDGSATFAFFSTPSHATSNNNAPVVLPKLSVPIFSQTAGFKNAAFDLVITNTEPGVRIRYTLDGSEPQDDANTRDFKYKNRYNDNGTHPDVGGVGEGWSLETYKTNLYESPIRIDDRTSASNKISRKTSSITYNPDYLPTEKIYKGTVIRAKAFKEGFTPSETVTRTFFINPSGATRYAVPVVAVTAPETSFFDYNTGIYTPGITFDQFRRDNPGLPAGFCTVGNFTNSGDVWERPGTIEFFNNNNLILSQEFGFRIHGGCSRSVPQKTLRLYSNTEFNFAVFPEAPTRFPKRLLLRNSGNDNNSTLFRDSYFQKLVGNLSFDTQLSRPAVVFLNSEYWGIQNITERYDKYYLEKKYGVNRDNVDLIDVEGIEVEEGDAVKYNELMAFVNNNSLANSTNYAAIKTMIDLENFTDYQIVEIFSANTDWPHKNTRLWRNKVAYNPAGNVAYGLDGRWRWMLYDTDIALGLNIGASVNSIPNARNGGAPSAILNKLLDNPDYKTYFINRVADLLNSTFLPSRSIPLLTATKAIYEPLIAEHLARWKSPVNKAFWEQSISEIASFLNDRGSNLQNHIRASLGSSYNNFALTINVSDFNRGYAKVNTMDILPTTDGIASSPYPWTGNYFQNNAIKLTAVSKTGSHFERWEKSGISYATTPEILLTSTTSAMEFKAIFADGPLPVTLRSFEAKRADNKVIVTWETTSEVNNDYFEVEKSADTRNWTLLATVKGAATTKVLQEYRTADEQPFPTLNYYRLKQVDFDRTTTYSRIVSVDMGNFQINKMWPNPVADLLNISLDQSVESGEYEITDINGRLIRRRQKLPETSVLTIPVGNLATGIYLIKIKTKDGVNHSSRFVKQ</sequence>
<dbReference type="STRING" id="408657.SAMN04487995_4046"/>
<dbReference type="EMBL" id="FNXY01000006">
    <property type="protein sequence ID" value="SEJ29758.1"/>
    <property type="molecule type" value="Genomic_DNA"/>
</dbReference>
<dbReference type="Pfam" id="PF18962">
    <property type="entry name" value="Por_Secre_tail"/>
    <property type="match status" value="1"/>
</dbReference>
<dbReference type="InterPro" id="IPR036415">
    <property type="entry name" value="Lamin_tail_dom_sf"/>
</dbReference>
<evidence type="ECO:0000313" key="4">
    <source>
        <dbReference type="Proteomes" id="UP000199532"/>
    </source>
</evidence>
<feature type="signal peptide" evidence="1">
    <location>
        <begin position="1"/>
        <end position="23"/>
    </location>
</feature>
<feature type="domain" description="LTD" evidence="2">
    <location>
        <begin position="17"/>
        <end position="138"/>
    </location>
</feature>
<dbReference type="InterPro" id="IPR026444">
    <property type="entry name" value="Secre_tail"/>
</dbReference>
<evidence type="ECO:0000259" key="2">
    <source>
        <dbReference type="PROSITE" id="PS51841"/>
    </source>
</evidence>
<dbReference type="Proteomes" id="UP000199532">
    <property type="component" value="Unassembled WGS sequence"/>
</dbReference>
<dbReference type="InterPro" id="IPR001322">
    <property type="entry name" value="Lamin_tail_dom"/>
</dbReference>
<organism evidence="3 4">
    <name type="scientific">Dyadobacter koreensis</name>
    <dbReference type="NCBI Taxonomy" id="408657"/>
    <lineage>
        <taxon>Bacteria</taxon>
        <taxon>Pseudomonadati</taxon>
        <taxon>Bacteroidota</taxon>
        <taxon>Cytophagia</taxon>
        <taxon>Cytophagales</taxon>
        <taxon>Spirosomataceae</taxon>
        <taxon>Dyadobacter</taxon>
    </lineage>
</organism>
<proteinExistence type="predicted"/>
<dbReference type="AlphaFoldDB" id="A0A1H6XKZ5"/>
<keyword evidence="4" id="KW-1185">Reference proteome</keyword>
<dbReference type="RefSeq" id="WP_090338049.1">
    <property type="nucleotide sequence ID" value="NZ_FNXY01000006.1"/>
</dbReference>
<evidence type="ECO:0000313" key="3">
    <source>
        <dbReference type="EMBL" id="SEJ29758.1"/>
    </source>
</evidence>
<reference evidence="3 4" key="1">
    <citation type="submission" date="2016-10" db="EMBL/GenBank/DDBJ databases">
        <authorList>
            <person name="de Groot N.N."/>
        </authorList>
    </citation>
    <scope>NUCLEOTIDE SEQUENCE [LARGE SCALE GENOMIC DNA]</scope>
    <source>
        <strain evidence="3 4">DSM 19938</strain>
    </source>
</reference>
<dbReference type="Pfam" id="PF13287">
    <property type="entry name" value="Fn3_assoc"/>
    <property type="match status" value="1"/>
</dbReference>
<feature type="chain" id="PRO_5011743030" evidence="1">
    <location>
        <begin position="24"/>
        <end position="1003"/>
    </location>
</feature>
<evidence type="ECO:0000256" key="1">
    <source>
        <dbReference type="SAM" id="SignalP"/>
    </source>
</evidence>
<dbReference type="OrthoDB" id="9806464at2"/>
<protein>
    <submittedName>
        <fullName evidence="3">Por secretion system C-terminal sorting domain-containing protein</fullName>
    </submittedName>
</protein>
<keyword evidence="1" id="KW-0732">Signal</keyword>
<dbReference type="SUPFAM" id="SSF74853">
    <property type="entry name" value="Lamin A/C globular tail domain"/>
    <property type="match status" value="1"/>
</dbReference>
<dbReference type="InterPro" id="IPR026876">
    <property type="entry name" value="Fn3_assoc_repeat"/>
</dbReference>
<dbReference type="PROSITE" id="PS51841">
    <property type="entry name" value="LTD"/>
    <property type="match status" value="1"/>
</dbReference>
<dbReference type="Pfam" id="PF08757">
    <property type="entry name" value="CotH"/>
    <property type="match status" value="1"/>
</dbReference>
<accession>A0A1H6XKZ5</accession>